<dbReference type="STRING" id="35752.SAMN05421541_1049"/>
<dbReference type="SUPFAM" id="SSF56112">
    <property type="entry name" value="Protein kinase-like (PK-like)"/>
    <property type="match status" value="1"/>
</dbReference>
<evidence type="ECO:0000313" key="2">
    <source>
        <dbReference type="EMBL" id="SFE84643.1"/>
    </source>
</evidence>
<dbReference type="Proteomes" id="UP000199645">
    <property type="component" value="Unassembled WGS sequence"/>
</dbReference>
<accession>A0A1I2DWN3</accession>
<dbReference type="InterPro" id="IPR011009">
    <property type="entry name" value="Kinase-like_dom_sf"/>
</dbReference>
<keyword evidence="2" id="KW-0808">Transferase</keyword>
<dbReference type="AlphaFoldDB" id="A0A1I2DWN3"/>
<gene>
    <name evidence="2" type="ORF">SAMN05421541_1049</name>
</gene>
<proteinExistence type="predicted"/>
<dbReference type="InterPro" id="IPR002575">
    <property type="entry name" value="Aminoglycoside_PTrfase"/>
</dbReference>
<name>A0A1I2DWN3_9ACTN</name>
<protein>
    <submittedName>
        <fullName evidence="2">Predicted kinase, aminoglycoside phosphotransferase (APT) family</fullName>
    </submittedName>
</protein>
<keyword evidence="3" id="KW-1185">Reference proteome</keyword>
<reference evidence="2 3" key="1">
    <citation type="submission" date="2016-10" db="EMBL/GenBank/DDBJ databases">
        <authorList>
            <person name="de Groot N.N."/>
        </authorList>
    </citation>
    <scope>NUCLEOTIDE SEQUENCE [LARGE SCALE GENOMIC DNA]</scope>
    <source>
        <strain evidence="2 3">DSM 43019</strain>
    </source>
</reference>
<feature type="domain" description="Aminoglycoside phosphotransferase" evidence="1">
    <location>
        <begin position="14"/>
        <end position="217"/>
    </location>
</feature>
<evidence type="ECO:0000313" key="3">
    <source>
        <dbReference type="Proteomes" id="UP000199645"/>
    </source>
</evidence>
<evidence type="ECO:0000259" key="1">
    <source>
        <dbReference type="Pfam" id="PF01636"/>
    </source>
</evidence>
<dbReference type="OrthoDB" id="30633at2"/>
<dbReference type="Pfam" id="PF01636">
    <property type="entry name" value="APH"/>
    <property type="match status" value="1"/>
</dbReference>
<dbReference type="EMBL" id="FONV01000004">
    <property type="protein sequence ID" value="SFE84643.1"/>
    <property type="molecule type" value="Genomic_DNA"/>
</dbReference>
<keyword evidence="2" id="KW-0418">Kinase</keyword>
<dbReference type="Gene3D" id="3.90.1200.10">
    <property type="match status" value="1"/>
</dbReference>
<sequence length="310" mass="33496">MDLSRLGVPVGPMRRVHGGFANRMYRLDTDRGSFAVKEVNTFDRRSPYRAGDVFRFERAAFAAGIPMPEPIAAGPDTLVHRWVEGRKMPEAPVSPAYAFEVGEILARLHALDIAWPEPAVEEPAPRDWAGLAERAAATRQPWAAELGSRAGEFQAIADFADNCPRPGPVVLTHRDVHPWNLLARDGRPVLLDWELSGLIDLSGELGSTALSLAKGPGLDGIEPAVFRAVLDGYTAGGGTLPPPGPSWFVHLISGRLGHLRWNILRCLAGTEAPAGPDLALSQQAAHHGVRGLPDLFDRLPGLVALLRPTR</sequence>
<dbReference type="GO" id="GO:0016301">
    <property type="term" value="F:kinase activity"/>
    <property type="evidence" value="ECO:0007669"/>
    <property type="project" value="UniProtKB-KW"/>
</dbReference>
<dbReference type="RefSeq" id="WP_093612524.1">
    <property type="nucleotide sequence ID" value="NZ_BOMT01000034.1"/>
</dbReference>
<organism evidence="2 3">
    <name type="scientific">Actinoplanes philippinensis</name>
    <dbReference type="NCBI Taxonomy" id="35752"/>
    <lineage>
        <taxon>Bacteria</taxon>
        <taxon>Bacillati</taxon>
        <taxon>Actinomycetota</taxon>
        <taxon>Actinomycetes</taxon>
        <taxon>Micromonosporales</taxon>
        <taxon>Micromonosporaceae</taxon>
        <taxon>Actinoplanes</taxon>
    </lineage>
</organism>